<feature type="region of interest" description="Disordered" evidence="1">
    <location>
        <begin position="1"/>
        <end position="38"/>
    </location>
</feature>
<feature type="compositionally biased region" description="Polar residues" evidence="1">
    <location>
        <begin position="20"/>
        <end position="30"/>
    </location>
</feature>
<evidence type="ECO:0000313" key="2">
    <source>
        <dbReference type="EMBL" id="TMW91064.1"/>
    </source>
</evidence>
<accession>A0A6N2BAI1</accession>
<feature type="compositionally biased region" description="Basic and acidic residues" evidence="1">
    <location>
        <begin position="52"/>
        <end position="71"/>
    </location>
</feature>
<protein>
    <submittedName>
        <fullName evidence="2">Uncharacterized protein</fullName>
    </submittedName>
</protein>
<dbReference type="EMBL" id="RXGB01003885">
    <property type="protein sequence ID" value="TMW91064.1"/>
    <property type="molecule type" value="Genomic_DNA"/>
</dbReference>
<evidence type="ECO:0000256" key="1">
    <source>
        <dbReference type="SAM" id="MobiDB-lite"/>
    </source>
</evidence>
<comment type="caution">
    <text evidence="2">The sequence shown here is derived from an EMBL/GenBank/DDBJ whole genome shotgun (WGS) entry which is preliminary data.</text>
</comment>
<sequence>MNMRGNAGRRLGEAAAGANQDPSQAPTTGVQVPVDPFGLTDGEVREAFLHMEHSITTQDKDITTQDTREGAPWENPHASTMGSSLRDFTKINSPV</sequence>
<name>A0A6N2BAI1_SOLCI</name>
<gene>
    <name evidence="2" type="ORF">EJD97_014832</name>
</gene>
<organism evidence="2">
    <name type="scientific">Solanum chilense</name>
    <name type="common">Tomato</name>
    <name type="synonym">Lycopersicon chilense</name>
    <dbReference type="NCBI Taxonomy" id="4083"/>
    <lineage>
        <taxon>Eukaryota</taxon>
        <taxon>Viridiplantae</taxon>
        <taxon>Streptophyta</taxon>
        <taxon>Embryophyta</taxon>
        <taxon>Tracheophyta</taxon>
        <taxon>Spermatophyta</taxon>
        <taxon>Magnoliopsida</taxon>
        <taxon>eudicotyledons</taxon>
        <taxon>Gunneridae</taxon>
        <taxon>Pentapetalae</taxon>
        <taxon>asterids</taxon>
        <taxon>lamiids</taxon>
        <taxon>Solanales</taxon>
        <taxon>Solanaceae</taxon>
        <taxon>Solanoideae</taxon>
        <taxon>Solaneae</taxon>
        <taxon>Solanum</taxon>
        <taxon>Solanum subgen. Lycopersicon</taxon>
    </lineage>
</organism>
<dbReference type="AlphaFoldDB" id="A0A6N2BAI1"/>
<reference evidence="2" key="1">
    <citation type="submission" date="2019-05" db="EMBL/GenBank/DDBJ databases">
        <title>The de novo reference genome and transcriptome assemblies of the wild tomato species Solanum chilense.</title>
        <authorList>
            <person name="Stam R."/>
            <person name="Nosenko T."/>
            <person name="Hoerger A.C."/>
            <person name="Stephan W."/>
            <person name="Seidel M.A."/>
            <person name="Kuhn J.M.M."/>
            <person name="Haberer G."/>
            <person name="Tellier A."/>
        </authorList>
    </citation>
    <scope>NUCLEOTIDE SEQUENCE</scope>
    <source>
        <tissue evidence="2">Mature leaves</tissue>
    </source>
</reference>
<proteinExistence type="predicted"/>
<feature type="region of interest" description="Disordered" evidence="1">
    <location>
        <begin position="52"/>
        <end position="95"/>
    </location>
</feature>
<feature type="compositionally biased region" description="Low complexity" evidence="1">
    <location>
        <begin position="1"/>
        <end position="18"/>
    </location>
</feature>